<evidence type="ECO:0000256" key="2">
    <source>
        <dbReference type="SAM" id="MobiDB-lite"/>
    </source>
</evidence>
<proteinExistence type="predicted"/>
<dbReference type="InterPro" id="IPR051596">
    <property type="entry name" value="Caulimoviridae_Movement"/>
</dbReference>
<accession>G4WV14</accession>
<evidence type="ECO:0000256" key="1">
    <source>
        <dbReference type="ARBA" id="ARBA00023054"/>
    </source>
</evidence>
<organism evidence="3">
    <name type="scientific">Blueberry red ringspot virus</name>
    <dbReference type="NCBI Taxonomy" id="172220"/>
    <lineage>
        <taxon>Viruses</taxon>
        <taxon>Riboviria</taxon>
        <taxon>Pararnavirae</taxon>
        <taxon>Artverviricota</taxon>
        <taxon>Revtraviricetes</taxon>
        <taxon>Ortervirales</taxon>
        <taxon>Caulimoviridae</taxon>
        <taxon>Soymovirus</taxon>
        <taxon>Soymovirus maculavaccinii</taxon>
    </lineage>
</organism>
<feature type="compositionally biased region" description="Polar residues" evidence="2">
    <location>
        <begin position="316"/>
        <end position="334"/>
    </location>
</feature>
<dbReference type="PANTHER" id="PTHR47599:SF3">
    <property type="entry name" value="CELL-TO-CELL MOVEMENT PROTEIN"/>
    <property type="match status" value="1"/>
</dbReference>
<protein>
    <submittedName>
        <fullName evidence="3">Movement protein</fullName>
    </submittedName>
</protein>
<evidence type="ECO:0000313" key="3">
    <source>
        <dbReference type="EMBL" id="AEE01495.1"/>
    </source>
</evidence>
<sequence>MSSPIILDQAGIIQNQEQNQEQNQISRVNNQNQMSRTEDQNQSEEIRHINQIFDIIQSNETNDYYGVDVQLERSKLKQIAKEGKLTLKSGQGIKSEGFLPSITRKNILYLGKSTSEQPLEISTAVGQEALSLVNGKQIADRIAKMKQSDKEKIQYIHLSTIQILVKSTYASIDTPMDIIVIDNRIISKNKKEQVLGIIKGNLKYGVIKFDVSLHFAIPLVTRNLSQSIGILYKFHRQDLMEKGDYPLSITYSVGYALSNSHHSVDYIDQEIIHIDDLFKNTSTKLVTFEKKNENANDIFKAPPVRMIKPREDISKPTITDVTDPLQPTTSSSIQLAPPPNLHRKPESMQNLEKQIQELRRTVTNLNEKI</sequence>
<feature type="region of interest" description="Disordered" evidence="2">
    <location>
        <begin position="316"/>
        <end position="342"/>
    </location>
</feature>
<name>G4WV14_9VIRU</name>
<reference evidence="3" key="1">
    <citation type="journal article" date="2011" name="Arch. Virol.">
        <title>Complete genome sequences of blueberry red ringspot virus (Caulimoviridae) isolates from the Czech Republic and Slovenia.</title>
        <authorList>
            <person name="Petrzik K."/>
            <person name="Pribylova J."/>
            <person name="Plesko I.M."/>
            <person name="Spak J."/>
        </authorList>
    </citation>
    <scope>NUCLEOTIDE SEQUENCE</scope>
    <source>
        <strain evidence="3">Coville 546</strain>
    </source>
</reference>
<dbReference type="Pfam" id="PF01107">
    <property type="entry name" value="MP"/>
    <property type="match status" value="1"/>
</dbReference>
<dbReference type="PANTHER" id="PTHR47599">
    <property type="entry name" value="CELL-TO-CELL MOVEMENT PROTEIN"/>
    <property type="match status" value="1"/>
</dbReference>
<dbReference type="EMBL" id="JF421559">
    <property type="protein sequence ID" value="AEE01495.1"/>
    <property type="molecule type" value="Genomic_DNA"/>
</dbReference>
<dbReference type="InterPro" id="IPR028919">
    <property type="entry name" value="Viral_movement"/>
</dbReference>
<keyword evidence="1" id="KW-0175">Coiled coil</keyword>